<dbReference type="NCBIfam" id="NF033510">
    <property type="entry name" value="Ca_tandemer"/>
    <property type="match status" value="4"/>
</dbReference>
<name>A0ABR9PM34_9BACT</name>
<feature type="compositionally biased region" description="Polar residues" evidence="1">
    <location>
        <begin position="556"/>
        <end position="566"/>
    </location>
</feature>
<dbReference type="PANTHER" id="PTHR34677">
    <property type="match status" value="1"/>
</dbReference>
<gene>
    <name evidence="3" type="ORF">G4177_12455</name>
</gene>
<feature type="domain" description="Bacterial Ig-like" evidence="2">
    <location>
        <begin position="495"/>
        <end position="567"/>
    </location>
</feature>
<feature type="compositionally biased region" description="Low complexity" evidence="1">
    <location>
        <begin position="37"/>
        <end position="137"/>
    </location>
</feature>
<dbReference type="Proteomes" id="UP001516472">
    <property type="component" value="Unassembled WGS sequence"/>
</dbReference>
<feature type="domain" description="Bacterial Ig-like" evidence="2">
    <location>
        <begin position="222"/>
        <end position="299"/>
    </location>
</feature>
<feature type="domain" description="Bacterial Ig-like" evidence="2">
    <location>
        <begin position="772"/>
        <end position="845"/>
    </location>
</feature>
<dbReference type="RefSeq" id="WP_193348389.1">
    <property type="nucleotide sequence ID" value="NZ_JAAIYO010000003.1"/>
</dbReference>
<dbReference type="PANTHER" id="PTHR34677:SF3">
    <property type="entry name" value="BACTERIAL IG-LIKE DOMAIN-CONTAINING PROTEIN"/>
    <property type="match status" value="1"/>
</dbReference>
<evidence type="ECO:0000259" key="2">
    <source>
        <dbReference type="Pfam" id="PF19077"/>
    </source>
</evidence>
<dbReference type="Gene3D" id="2.60.40.1800">
    <property type="match status" value="2"/>
</dbReference>
<feature type="region of interest" description="Disordered" evidence="1">
    <location>
        <begin position="548"/>
        <end position="567"/>
    </location>
</feature>
<evidence type="ECO:0000313" key="4">
    <source>
        <dbReference type="Proteomes" id="UP001516472"/>
    </source>
</evidence>
<dbReference type="InterPro" id="IPR013783">
    <property type="entry name" value="Ig-like_fold"/>
</dbReference>
<feature type="compositionally biased region" description="Acidic residues" evidence="1">
    <location>
        <begin position="1"/>
        <end position="19"/>
    </location>
</feature>
<dbReference type="Gene3D" id="3.30.420.430">
    <property type="match status" value="2"/>
</dbReference>
<protein>
    <recommendedName>
        <fullName evidence="2">Bacterial Ig-like domain-containing protein</fullName>
    </recommendedName>
</protein>
<evidence type="ECO:0000313" key="3">
    <source>
        <dbReference type="EMBL" id="MBE4748973.1"/>
    </source>
</evidence>
<feature type="region of interest" description="Disordered" evidence="1">
    <location>
        <begin position="161"/>
        <end position="182"/>
    </location>
</feature>
<feature type="compositionally biased region" description="Polar residues" evidence="1">
    <location>
        <begin position="862"/>
        <end position="871"/>
    </location>
</feature>
<feature type="region of interest" description="Disordered" evidence="1">
    <location>
        <begin position="1"/>
        <end position="137"/>
    </location>
</feature>
<dbReference type="EMBL" id="JAAIYO010000003">
    <property type="protein sequence ID" value="MBE4748973.1"/>
    <property type="molecule type" value="Genomic_DNA"/>
</dbReference>
<keyword evidence="4" id="KW-1185">Reference proteome</keyword>
<sequence>MSSVDEDLDLGDAGDEDAGAADAGAEDAGATDGGPEDAGATDAGAEDAGASDAGPADAGVTDAGAEDAGATDAGVEDAGLSDAGPADAGTTDAGLGDAGSSDAGPADAGATDAGLGDAGSSDAGLADAGATDAGSSDAGLADAGATDAGSSDAGLADAGATDAGATDAGPADAGATDAGSSDAGLADAGAIDAGPVGPVDAGSIDAGFPSKPTVVAPVHGALLNMATPTFSGRADAGVLVTLYINDDPEVTNVGVDAGSWSYVPTVALREGLNWVRVKSKNAAGNESPFSNTNVFTVDTAAPSVPTISVPDAGAFVRSSSLFFRGTADPDTTVSLLFDGADAGTALASRTGNTWSFAEPVPSLTEGPHTLKARATDPAGNRTDSVARAFTVDDTPPDTNLTATPSTPLTNNPTMLFAFTSEAGASFECRVDQGNFTPCVSTQSLNFDGGTHRFEVRAKDRAGNVDPSSALHAWETDLSNPAAPELTSPDAGAYLSDTQVVIAGTAEAGSAVTVVVGGVSRGTVDANAVGQWALPLTLTAGTYNAQATAKDKAGNGSPPSTSRSFTVDVTAPDTRIDQGPQSNEYSSASSFPFAFSFVGTTGETGTFECSLDSAGFAPCTSPQTVNVGIFPIGEGPHIVRVRAVDRARNPDATPALVNWTVDRVEPNTVITLFPAKLTNLPTFVFGFSSNEDVTEYQCIVDGPDPVDSPFIANCNNGSYPVNVLDGPHTLWVRARDKARNVDRTAASYSWRVDGTRPSKPVLTSPLAGTHVRTTLPIIKGSTEAGAQVRVFAGTTQVGSTTADAQGDWSVGPSVELSQGEQKITADARDEATNPSEPSDELKFTVDSIAPDTQLTKNPPPLDKSNQATFEFSSPDPTAIFDCRLDQEDFVLDCSSPYTLTVGDGAHVFTVRARDEAGNEDQTPKIFAWTADGAPPSVTITSKPSQRTNERVAKFTFESTAAKATFPCQLDTLPPVADCGANYTSALLDAGEHTLVVRARSLAGNESLPASWTWVIDTNLPDTLITSAPPTPTKERKFLFDYKSNRPEGEVVYFKCSLDRAPEVGCDERPFLVEVISDGEHRLEVTAEDALGNRDSDPAVHVWTVDTRSPDTILLEEPKYPGKLVNTSRWPFGFRSTEVGGRFECRLDLALPLGCVSPFELDFSDGSHVLEIRAIDAAGNEDESPVSYSWVVDTKAPPVPALTAPAADALVSTATPLLEGTGEPGSTVQISVDGPSVGTVVVNDAGRWSYSPTQPLRDGAHSIVVRAQDPAGNSSGSSEAFVLSVDTQAPDTAIVSGPEERVRKTSATFQFSSPEEGATFECSLNNVEFSPCDASISFEVIEGAHSLKVRARDRAGNVDTSPETRSWRVSLGSDTRTLGGGLSCSSSGGGAPFGMLAALLGLALKAGRRRPTRTQTPADGGAGPRRT</sequence>
<feature type="compositionally biased region" description="Low complexity" evidence="1">
    <location>
        <begin position="20"/>
        <end position="30"/>
    </location>
</feature>
<feature type="region of interest" description="Disordered" evidence="1">
    <location>
        <begin position="1404"/>
        <end position="1425"/>
    </location>
</feature>
<proteinExistence type="predicted"/>
<dbReference type="Pfam" id="PF19077">
    <property type="entry name" value="Big_13"/>
    <property type="match status" value="5"/>
</dbReference>
<comment type="caution">
    <text evidence="3">The sequence shown here is derived from an EMBL/GenBank/DDBJ whole genome shotgun (WGS) entry which is preliminary data.</text>
</comment>
<evidence type="ECO:0000256" key="1">
    <source>
        <dbReference type="SAM" id="MobiDB-lite"/>
    </source>
</evidence>
<dbReference type="Gene3D" id="2.60.40.10">
    <property type="entry name" value="Immunoglobulins"/>
    <property type="match status" value="3"/>
</dbReference>
<accession>A0ABR9PM34</accession>
<organism evidence="3 4">
    <name type="scientific">Corallococcus soli</name>
    <dbReference type="NCBI Taxonomy" id="2710757"/>
    <lineage>
        <taxon>Bacteria</taxon>
        <taxon>Pseudomonadati</taxon>
        <taxon>Myxococcota</taxon>
        <taxon>Myxococcia</taxon>
        <taxon>Myxococcales</taxon>
        <taxon>Cystobacterineae</taxon>
        <taxon>Myxococcaceae</taxon>
        <taxon>Corallococcus</taxon>
    </lineage>
</organism>
<reference evidence="3 4" key="1">
    <citation type="submission" date="2020-02" db="EMBL/GenBank/DDBJ databases">
        <authorList>
            <person name="Babadi Z.K."/>
            <person name="Risdian C."/>
            <person name="Ebrahimipour G.H."/>
            <person name="Wink J."/>
        </authorList>
    </citation>
    <scope>NUCLEOTIDE SEQUENCE [LARGE SCALE GENOMIC DNA]</scope>
    <source>
        <strain evidence="3 4">ZKHCc1 1396</strain>
    </source>
</reference>
<feature type="domain" description="Bacterial Ig-like" evidence="2">
    <location>
        <begin position="1204"/>
        <end position="1285"/>
    </location>
</feature>
<feature type="region of interest" description="Disordered" evidence="1">
    <location>
        <begin position="817"/>
        <end position="871"/>
    </location>
</feature>
<dbReference type="InterPro" id="IPR044016">
    <property type="entry name" value="Big_13"/>
</dbReference>
<feature type="domain" description="Bacterial Ig-like" evidence="2">
    <location>
        <begin position="321"/>
        <end position="392"/>
    </location>
</feature>